<evidence type="ECO:0000256" key="6">
    <source>
        <dbReference type="PIRSR" id="PIRSR000699-2"/>
    </source>
</evidence>
<feature type="active site" description="Tele-phosphohistidine intermediate" evidence="5">
    <location>
        <position position="75"/>
    </location>
</feature>
<dbReference type="GO" id="GO:0009401">
    <property type="term" value="P:phosphoenolpyruvate-dependent sugar phosphotransferase system"/>
    <property type="evidence" value="ECO:0007669"/>
    <property type="project" value="UniProtKB-KW"/>
</dbReference>
<dbReference type="InterPro" id="IPR036542">
    <property type="entry name" value="PTS_IIA_lac/cel_sf"/>
</dbReference>
<dbReference type="PIRSF" id="PIRSF000699">
    <property type="entry name" value="PTS_IILac_III"/>
    <property type="match status" value="1"/>
</dbReference>
<evidence type="ECO:0000256" key="3">
    <source>
        <dbReference type="ARBA" id="ARBA00022679"/>
    </source>
</evidence>
<dbReference type="AlphaFoldDB" id="A0A4Y9A6J7"/>
<organism evidence="8 9">
    <name type="scientific">Lentibacillus salicampi</name>
    <dbReference type="NCBI Taxonomy" id="175306"/>
    <lineage>
        <taxon>Bacteria</taxon>
        <taxon>Bacillati</taxon>
        <taxon>Bacillota</taxon>
        <taxon>Bacilli</taxon>
        <taxon>Bacillales</taxon>
        <taxon>Bacillaceae</taxon>
        <taxon>Lentibacillus</taxon>
    </lineage>
</organism>
<dbReference type="GO" id="GO:0046872">
    <property type="term" value="F:metal ion binding"/>
    <property type="evidence" value="ECO:0007669"/>
    <property type="project" value="UniProtKB-KW"/>
</dbReference>
<dbReference type="Pfam" id="PF02255">
    <property type="entry name" value="PTS_IIA"/>
    <property type="match status" value="1"/>
</dbReference>
<dbReference type="Gene3D" id="1.20.58.80">
    <property type="entry name" value="Phosphotransferase system, lactose/cellobiose-type IIA subunit"/>
    <property type="match status" value="1"/>
</dbReference>
<dbReference type="SUPFAM" id="SSF46973">
    <property type="entry name" value="Enzyme IIa from lactose specific PTS, IIa-lac"/>
    <property type="match status" value="1"/>
</dbReference>
<dbReference type="InterPro" id="IPR003188">
    <property type="entry name" value="PTS_IIA_lac/cel"/>
</dbReference>
<evidence type="ECO:0000256" key="4">
    <source>
        <dbReference type="ARBA" id="ARBA00022683"/>
    </source>
</evidence>
<keyword evidence="4" id="KW-0598">Phosphotransferase system</keyword>
<evidence type="ECO:0000256" key="5">
    <source>
        <dbReference type="PIRSR" id="PIRSR000699-1"/>
    </source>
</evidence>
<dbReference type="EMBL" id="SRHY01000063">
    <property type="protein sequence ID" value="TFJ91263.1"/>
    <property type="molecule type" value="Genomic_DNA"/>
</dbReference>
<keyword evidence="6" id="KW-0460">Magnesium</keyword>
<comment type="caution">
    <text evidence="8">The sequence shown here is derived from an EMBL/GenBank/DDBJ whole genome shotgun (WGS) entry which is preliminary data.</text>
</comment>
<keyword evidence="1" id="KW-0813">Transport</keyword>
<sequence length="119" mass="13870">MNHEDFSMNIILHAGNAKGYLHESLQLAKNGEFEQIDSKIKQATEELLNAHKIQTKFIQEDAEETMENIPVILVHAQDHLMTVMSEKQLIIELIEMYRKQHDMNLKLDMLLEQDSPTLR</sequence>
<proteinExistence type="predicted"/>
<name>A0A4Y9A6J7_9BACI</name>
<evidence type="ECO:0000256" key="7">
    <source>
        <dbReference type="PROSITE-ProRule" id="PRU00418"/>
    </source>
</evidence>
<dbReference type="PANTHER" id="PTHR34382">
    <property type="entry name" value="PTS SYSTEM N,N'-DIACETYLCHITOBIOSE-SPECIFIC EIIA COMPONENT"/>
    <property type="match status" value="1"/>
</dbReference>
<dbReference type="GO" id="GO:0016740">
    <property type="term" value="F:transferase activity"/>
    <property type="evidence" value="ECO:0007669"/>
    <property type="project" value="UniProtKB-KW"/>
</dbReference>
<dbReference type="Proteomes" id="UP000298484">
    <property type="component" value="Unassembled WGS sequence"/>
</dbReference>
<dbReference type="RefSeq" id="WP_135111751.1">
    <property type="nucleotide sequence ID" value="NZ_SRHY01000063.1"/>
</dbReference>
<dbReference type="PROSITE" id="PS51095">
    <property type="entry name" value="PTS_EIIA_TYPE_3"/>
    <property type="match status" value="1"/>
</dbReference>
<gene>
    <name evidence="8" type="ORF">E4U82_18625</name>
</gene>
<reference evidence="8 9" key="1">
    <citation type="submission" date="2019-03" db="EMBL/GenBank/DDBJ databases">
        <title>Genome sequence of Lentibacillus salicampi ATCC BAA-719.</title>
        <authorList>
            <person name="Maclea K.S."/>
            <person name="Simoes Junior M."/>
        </authorList>
    </citation>
    <scope>NUCLEOTIDE SEQUENCE [LARGE SCALE GENOMIC DNA]</scope>
    <source>
        <strain evidence="8 9">ATCC BAA-719</strain>
    </source>
</reference>
<keyword evidence="2" id="KW-0762">Sugar transport</keyword>
<evidence type="ECO:0000313" key="8">
    <source>
        <dbReference type="EMBL" id="TFJ91263.1"/>
    </source>
</evidence>
<protein>
    <submittedName>
        <fullName evidence="8">PTS lactose/cellobiose transporter subunit IIA</fullName>
    </submittedName>
</protein>
<evidence type="ECO:0000256" key="1">
    <source>
        <dbReference type="ARBA" id="ARBA00022448"/>
    </source>
</evidence>
<keyword evidence="9" id="KW-1185">Reference proteome</keyword>
<accession>A0A4Y9A6J7</accession>
<dbReference type="PANTHER" id="PTHR34382:SF7">
    <property type="entry name" value="PTS SYSTEM N,N'-DIACETYLCHITOBIOSE-SPECIFIC EIIA COMPONENT"/>
    <property type="match status" value="1"/>
</dbReference>
<dbReference type="OrthoDB" id="350602at2"/>
<feature type="binding site" evidence="6">
    <location>
        <position position="78"/>
    </location>
    <ligand>
        <name>Mg(2+)</name>
        <dbReference type="ChEBI" id="CHEBI:18420"/>
        <note>ligand shared between all trimeric partners</note>
    </ligand>
</feature>
<keyword evidence="6" id="KW-0479">Metal-binding</keyword>
<evidence type="ECO:0000313" key="9">
    <source>
        <dbReference type="Proteomes" id="UP000298484"/>
    </source>
</evidence>
<dbReference type="CDD" id="cd00215">
    <property type="entry name" value="PTS_IIA_lac"/>
    <property type="match status" value="1"/>
</dbReference>
<comment type="cofactor">
    <cofactor evidence="6">
        <name>Mg(2+)</name>
        <dbReference type="ChEBI" id="CHEBI:18420"/>
    </cofactor>
    <text evidence="6">Binds 1 Mg(2+) ion per trimer.</text>
</comment>
<feature type="modified residue" description="Phosphohistidine; by HPr" evidence="7">
    <location>
        <position position="75"/>
    </location>
</feature>
<keyword evidence="3" id="KW-0808">Transferase</keyword>
<evidence type="ECO:0000256" key="2">
    <source>
        <dbReference type="ARBA" id="ARBA00022597"/>
    </source>
</evidence>